<dbReference type="InParanoid" id="A0A3Q7II14"/>
<sequence length="95" mass="10745">MPWLPSSNVSGRPLGSNYCPDKWLRSELNPMLLPSLPMQMLRWEWLLRNNVLFNKNINQFLAISCGLVEGLFKQNGTRDELSVCPRPGAVTSSVL</sequence>
<protein>
    <submittedName>
        <fullName evidence="1">Uncharacterized protein</fullName>
    </submittedName>
</protein>
<keyword evidence="2" id="KW-1185">Reference proteome</keyword>
<evidence type="ECO:0000313" key="2">
    <source>
        <dbReference type="Proteomes" id="UP000004994"/>
    </source>
</evidence>
<dbReference type="Proteomes" id="UP000004994">
    <property type="component" value="Chromosome 10"/>
</dbReference>
<dbReference type="EnsemblPlants" id="Solyc10g054387.1.1">
    <property type="protein sequence ID" value="Solyc10g054387.1.1"/>
    <property type="gene ID" value="Solyc10g054387.1"/>
</dbReference>
<reference evidence="1" key="2">
    <citation type="submission" date="2019-01" db="UniProtKB">
        <authorList>
            <consortium name="EnsemblPlants"/>
        </authorList>
    </citation>
    <scope>IDENTIFICATION</scope>
    <source>
        <strain evidence="1">cv. Heinz 1706</strain>
    </source>
</reference>
<dbReference type="Gramene" id="Solyc10g054387.1.1">
    <property type="protein sequence ID" value="Solyc10g054387.1.1"/>
    <property type="gene ID" value="Solyc10g054387.1"/>
</dbReference>
<reference evidence="1" key="1">
    <citation type="journal article" date="2012" name="Nature">
        <title>The tomato genome sequence provides insights into fleshy fruit evolution.</title>
        <authorList>
            <consortium name="Tomato Genome Consortium"/>
        </authorList>
    </citation>
    <scope>NUCLEOTIDE SEQUENCE [LARGE SCALE GENOMIC DNA]</scope>
    <source>
        <strain evidence="1">cv. Heinz 1706</strain>
    </source>
</reference>
<organism evidence="1">
    <name type="scientific">Solanum lycopersicum</name>
    <name type="common">Tomato</name>
    <name type="synonym">Lycopersicon esculentum</name>
    <dbReference type="NCBI Taxonomy" id="4081"/>
    <lineage>
        <taxon>Eukaryota</taxon>
        <taxon>Viridiplantae</taxon>
        <taxon>Streptophyta</taxon>
        <taxon>Embryophyta</taxon>
        <taxon>Tracheophyta</taxon>
        <taxon>Spermatophyta</taxon>
        <taxon>Magnoliopsida</taxon>
        <taxon>eudicotyledons</taxon>
        <taxon>Gunneridae</taxon>
        <taxon>Pentapetalae</taxon>
        <taxon>asterids</taxon>
        <taxon>lamiids</taxon>
        <taxon>Solanales</taxon>
        <taxon>Solanaceae</taxon>
        <taxon>Solanoideae</taxon>
        <taxon>Solaneae</taxon>
        <taxon>Solanum</taxon>
        <taxon>Solanum subgen. Lycopersicon</taxon>
    </lineage>
</organism>
<proteinExistence type="predicted"/>
<evidence type="ECO:0000313" key="1">
    <source>
        <dbReference type="EnsemblPlants" id="Solyc10g054387.1.1"/>
    </source>
</evidence>
<accession>A0A3Q7II14</accession>
<name>A0A3Q7II14_SOLLC</name>
<dbReference type="AlphaFoldDB" id="A0A3Q7II14"/>